<dbReference type="EMBL" id="KV424027">
    <property type="protein sequence ID" value="KZT53836.1"/>
    <property type="molecule type" value="Genomic_DNA"/>
</dbReference>
<evidence type="ECO:0000256" key="1">
    <source>
        <dbReference type="ARBA" id="ARBA00022729"/>
    </source>
</evidence>
<gene>
    <name evidence="3" type="ORF">CALCODRAFT_486002</name>
</gene>
<proteinExistence type="predicted"/>
<organism evidence="3 4">
    <name type="scientific">Calocera cornea HHB12733</name>
    <dbReference type="NCBI Taxonomy" id="1353952"/>
    <lineage>
        <taxon>Eukaryota</taxon>
        <taxon>Fungi</taxon>
        <taxon>Dikarya</taxon>
        <taxon>Basidiomycota</taxon>
        <taxon>Agaricomycotina</taxon>
        <taxon>Dacrymycetes</taxon>
        <taxon>Dacrymycetales</taxon>
        <taxon>Dacrymycetaceae</taxon>
        <taxon>Calocera</taxon>
    </lineage>
</organism>
<dbReference type="InterPro" id="IPR001638">
    <property type="entry name" value="Solute-binding_3/MltF_N"/>
</dbReference>
<dbReference type="InParanoid" id="A0A165E063"/>
<dbReference type="OrthoDB" id="411584at2759"/>
<reference evidence="3 4" key="1">
    <citation type="journal article" date="2016" name="Mol. Biol. Evol.">
        <title>Comparative Genomics of Early-Diverging Mushroom-Forming Fungi Provides Insights into the Origins of Lignocellulose Decay Capabilities.</title>
        <authorList>
            <person name="Nagy L.G."/>
            <person name="Riley R."/>
            <person name="Tritt A."/>
            <person name="Adam C."/>
            <person name="Daum C."/>
            <person name="Floudas D."/>
            <person name="Sun H."/>
            <person name="Yadav J.S."/>
            <person name="Pangilinan J."/>
            <person name="Larsson K.H."/>
            <person name="Matsuura K."/>
            <person name="Barry K."/>
            <person name="Labutti K."/>
            <person name="Kuo R."/>
            <person name="Ohm R.A."/>
            <person name="Bhattacharya S.S."/>
            <person name="Shirouzu T."/>
            <person name="Yoshinaga Y."/>
            <person name="Martin F.M."/>
            <person name="Grigoriev I.V."/>
            <person name="Hibbett D.S."/>
        </authorList>
    </citation>
    <scope>NUCLEOTIDE SEQUENCE [LARGE SCALE GENOMIC DNA]</scope>
    <source>
        <strain evidence="3 4">HHB12733</strain>
    </source>
</reference>
<dbReference type="PANTHER" id="PTHR35936">
    <property type="entry name" value="MEMBRANE-BOUND LYTIC MUREIN TRANSGLYCOSYLASE F"/>
    <property type="match status" value="1"/>
</dbReference>
<keyword evidence="1" id="KW-0732">Signal</keyword>
<dbReference type="PANTHER" id="PTHR35936:SF17">
    <property type="entry name" value="ARGININE-BINDING EXTRACELLULAR PROTEIN ARTP"/>
    <property type="match status" value="1"/>
</dbReference>
<accession>A0A165E063</accession>
<feature type="domain" description="Solute-binding protein family 3/N-terminal" evidence="2">
    <location>
        <begin position="14"/>
        <end position="233"/>
    </location>
</feature>
<protein>
    <submittedName>
        <fullName evidence="3">Putative extracellular solute-binding protein</fullName>
    </submittedName>
</protein>
<dbReference type="SMART" id="SM00062">
    <property type="entry name" value="PBPb"/>
    <property type="match status" value="1"/>
</dbReference>
<keyword evidence="4" id="KW-1185">Reference proteome</keyword>
<dbReference type="Pfam" id="PF00497">
    <property type="entry name" value="SBP_bac_3"/>
    <property type="match status" value="1"/>
</dbReference>
<dbReference type="AlphaFoldDB" id="A0A165E063"/>
<dbReference type="STRING" id="1353952.A0A165E063"/>
<evidence type="ECO:0000313" key="4">
    <source>
        <dbReference type="Proteomes" id="UP000076842"/>
    </source>
</evidence>
<dbReference type="Proteomes" id="UP000076842">
    <property type="component" value="Unassembled WGS sequence"/>
</dbReference>
<evidence type="ECO:0000313" key="3">
    <source>
        <dbReference type="EMBL" id="KZT53836.1"/>
    </source>
</evidence>
<sequence length="240" mass="25647">MSSAIAKDLAPTGKLRASINLGNPILAQGTFDAPSGPTVDISREVAKRLGLEVEFLTFDAARKSFEAMNEGRADICYLAIEPVRAAEVAFTKPYVLIEGVFVVPVDSPIKTVEDVDQPGVRIGVNEGSAYHLYLSRTLKHATCVFGPTVSDGQDVMRELNLEAGAGVRGPVAAYVEQNPDVRLIPERFMVIEQAVGVKKGKAPETVKWLADLVEELKGTTFISDALARGGQDPTLAAPPS</sequence>
<evidence type="ECO:0000259" key="2">
    <source>
        <dbReference type="SMART" id="SM00062"/>
    </source>
</evidence>
<dbReference type="SUPFAM" id="SSF53850">
    <property type="entry name" value="Periplasmic binding protein-like II"/>
    <property type="match status" value="1"/>
</dbReference>
<dbReference type="Gene3D" id="3.40.190.10">
    <property type="entry name" value="Periplasmic binding protein-like II"/>
    <property type="match status" value="2"/>
</dbReference>
<name>A0A165E063_9BASI</name>